<name>A0ABR7YAR2_9SPHI</name>
<keyword evidence="2" id="KW-1185">Reference proteome</keyword>
<dbReference type="RefSeq" id="WP_190301304.1">
    <property type="nucleotide sequence ID" value="NZ_JACOIJ010000003.1"/>
</dbReference>
<gene>
    <name evidence="1" type="ORF">H8B04_02220</name>
</gene>
<evidence type="ECO:0000313" key="1">
    <source>
        <dbReference type="EMBL" id="MBD1428391.1"/>
    </source>
</evidence>
<accession>A0ABR7YAR2</accession>
<dbReference type="EMBL" id="JACOIJ010000003">
    <property type="protein sequence ID" value="MBD1428391.1"/>
    <property type="molecule type" value="Genomic_DNA"/>
</dbReference>
<sequence length="81" mass="9362">MNIQIIQDKLKALKLLDNNITKYTLLIDEKMIEQGALFFIPLGNKEIKAVIPAPTHKDFLMDEDKITYKNLLAHKDIIILK</sequence>
<protein>
    <submittedName>
        <fullName evidence="1">Uncharacterized protein</fullName>
    </submittedName>
</protein>
<comment type="caution">
    <text evidence="1">The sequence shown here is derived from an EMBL/GenBank/DDBJ whole genome shotgun (WGS) entry which is preliminary data.</text>
</comment>
<organism evidence="1 2">
    <name type="scientific">Sphingobacterium litopenaei</name>
    <dbReference type="NCBI Taxonomy" id="2763500"/>
    <lineage>
        <taxon>Bacteria</taxon>
        <taxon>Pseudomonadati</taxon>
        <taxon>Bacteroidota</taxon>
        <taxon>Sphingobacteriia</taxon>
        <taxon>Sphingobacteriales</taxon>
        <taxon>Sphingobacteriaceae</taxon>
        <taxon>Sphingobacterium</taxon>
    </lineage>
</organism>
<evidence type="ECO:0000313" key="2">
    <source>
        <dbReference type="Proteomes" id="UP000651271"/>
    </source>
</evidence>
<reference evidence="1 2" key="1">
    <citation type="submission" date="2020-08" db="EMBL/GenBank/DDBJ databases">
        <title>Sphingobacterium sp. DN04309 isolated from aquaculture water.</title>
        <authorList>
            <person name="Zhang M."/>
        </authorList>
    </citation>
    <scope>NUCLEOTIDE SEQUENCE [LARGE SCALE GENOMIC DNA]</scope>
    <source>
        <strain evidence="1 2">DN04309</strain>
    </source>
</reference>
<proteinExistence type="predicted"/>
<dbReference type="Proteomes" id="UP000651271">
    <property type="component" value="Unassembled WGS sequence"/>
</dbReference>